<dbReference type="InterPro" id="IPR007037">
    <property type="entry name" value="SIP_rossman_dom"/>
</dbReference>
<dbReference type="Pfam" id="PF04954">
    <property type="entry name" value="SIP"/>
    <property type="match status" value="1"/>
</dbReference>
<evidence type="ECO:0000313" key="3">
    <source>
        <dbReference type="EMBL" id="AUG54034.1"/>
    </source>
</evidence>
<dbReference type="Gene3D" id="3.40.50.80">
    <property type="entry name" value="Nucleotide-binding domain of ferredoxin-NADP reductase (FNR) module"/>
    <property type="match status" value="1"/>
</dbReference>
<dbReference type="InterPro" id="IPR013113">
    <property type="entry name" value="SIP_FAD-bd"/>
</dbReference>
<evidence type="ECO:0000259" key="2">
    <source>
        <dbReference type="PROSITE" id="PS51384"/>
    </source>
</evidence>
<feature type="domain" description="FAD-binding FR-type" evidence="2">
    <location>
        <begin position="132"/>
        <end position="256"/>
    </location>
</feature>
<dbReference type="InterPro" id="IPR017938">
    <property type="entry name" value="Riboflavin_synthase-like_b-brl"/>
</dbReference>
<dbReference type="Gene3D" id="2.40.30.10">
    <property type="entry name" value="Translation factors"/>
    <property type="match status" value="1"/>
</dbReference>
<comment type="similarity">
    <text evidence="1">Belongs to the SIP oxidoreductase family.</text>
</comment>
<gene>
    <name evidence="3" type="ORF">CSC3H3_15865</name>
</gene>
<evidence type="ECO:0000256" key="1">
    <source>
        <dbReference type="ARBA" id="ARBA00035644"/>
    </source>
</evidence>
<evidence type="ECO:0000313" key="4">
    <source>
        <dbReference type="Proteomes" id="UP000233458"/>
    </source>
</evidence>
<dbReference type="Pfam" id="PF08021">
    <property type="entry name" value="FAD_binding_9"/>
    <property type="match status" value="1"/>
</dbReference>
<sequence length="408" mass="44382">MIFICNIKSHSLIPVSQIAEIIMTSAVLRAHTRVTVPDPQEALNVLSKFYVDNDCAVTFEGSDHVISVGLGTMRVGQQENGLTIEITAANDTAISQLKTGVITMVDQLVPGADLDCRWQGAGQGDAKSGKLPNFRELRVASVCDLGPDMRRLRLTGDDLAPYLGGAIHVRLLVPPHGDDAPEWPTMGENGLPVWPQGDKKVEPRVYTIRQINADEGWMDIDFVVHGDNGPGSRFANHAAPGQLLGVTGPIGNDLTNADWYLFAADETGMPAICRYLEELPAEKTGQVIFEVSGPQAKIDIPHHAGFDIGWVFRDGSAPEGTVMQSAQLVAASSEMPNAKDDAKTDEDGISPFANMVCDVCLPDDGRSIFCWTATEAATYRHLHKHFRKSGKLGRDECLVMTFWRAVKH</sequence>
<dbReference type="PANTHER" id="PTHR30157">
    <property type="entry name" value="FERRIC REDUCTASE, NADPH-DEPENDENT"/>
    <property type="match status" value="1"/>
</dbReference>
<accession>A0ABN5FNG0</accession>
<dbReference type="CDD" id="cd06193">
    <property type="entry name" value="siderophore_interacting"/>
    <property type="match status" value="1"/>
</dbReference>
<dbReference type="EMBL" id="CP024199">
    <property type="protein sequence ID" value="AUG54034.1"/>
    <property type="molecule type" value="Genomic_DNA"/>
</dbReference>
<dbReference type="SUPFAM" id="SSF63380">
    <property type="entry name" value="Riboflavin synthase domain-like"/>
    <property type="match status" value="1"/>
</dbReference>
<proteinExistence type="inferred from homology"/>
<reference evidence="3 4" key="1">
    <citation type="submission" date="2017-10" db="EMBL/GenBank/DDBJ databases">
        <title>Biodiversity and function of Thalassospira species in the particle-attached aromatic-hydrocarbon-degrading consortia from the surface seawater of the China South Sea.</title>
        <authorList>
            <person name="Dong C."/>
            <person name="Liu R."/>
            <person name="Shao Z."/>
        </authorList>
    </citation>
    <scope>NUCLEOTIDE SEQUENCE [LARGE SCALE GENOMIC DNA]</scope>
    <source>
        <strain evidence="3 4">CSC3H3</strain>
    </source>
</reference>
<dbReference type="InterPro" id="IPR017927">
    <property type="entry name" value="FAD-bd_FR_type"/>
</dbReference>
<organism evidence="3 4">
    <name type="scientific">Thalassospira marina</name>
    <dbReference type="NCBI Taxonomy" id="2048283"/>
    <lineage>
        <taxon>Bacteria</taxon>
        <taxon>Pseudomonadati</taxon>
        <taxon>Pseudomonadota</taxon>
        <taxon>Alphaproteobacteria</taxon>
        <taxon>Rhodospirillales</taxon>
        <taxon>Thalassospiraceae</taxon>
        <taxon>Thalassospira</taxon>
    </lineage>
</organism>
<keyword evidence="4" id="KW-1185">Reference proteome</keyword>
<dbReference type="Gene3D" id="3.30.310.50">
    <property type="entry name" value="Alpha-D-phosphohexomutase, C-terminal domain"/>
    <property type="match status" value="1"/>
</dbReference>
<dbReference type="Proteomes" id="UP000233458">
    <property type="component" value="Chromosome"/>
</dbReference>
<dbReference type="PANTHER" id="PTHR30157:SF0">
    <property type="entry name" value="NADPH-DEPENDENT FERRIC-CHELATE REDUCTASE"/>
    <property type="match status" value="1"/>
</dbReference>
<dbReference type="InterPro" id="IPR039261">
    <property type="entry name" value="FNR_nucleotide-bd"/>
</dbReference>
<name>A0ABN5FNG0_9PROT</name>
<protein>
    <submittedName>
        <fullName evidence="3">Siderophore-interacting protein</fullName>
    </submittedName>
</protein>
<dbReference type="InterPro" id="IPR039374">
    <property type="entry name" value="SIP_fam"/>
</dbReference>
<dbReference type="PROSITE" id="PS51384">
    <property type="entry name" value="FAD_FR"/>
    <property type="match status" value="1"/>
</dbReference>